<dbReference type="KEGG" id="sus:Acid_6782"/>
<accession>Q01RM0</accession>
<dbReference type="InterPro" id="IPR011990">
    <property type="entry name" value="TPR-like_helical_dom_sf"/>
</dbReference>
<dbReference type="SUPFAM" id="SSF48452">
    <property type="entry name" value="TPR-like"/>
    <property type="match status" value="1"/>
</dbReference>
<dbReference type="EMBL" id="CP000473">
    <property type="protein sequence ID" value="ABJ87700.1"/>
    <property type="molecule type" value="Genomic_DNA"/>
</dbReference>
<dbReference type="HOGENOM" id="CLU_2467379_0_0_0"/>
<gene>
    <name evidence="1" type="ordered locus">Acid_6782</name>
</gene>
<dbReference type="AlphaFoldDB" id="Q01RM0"/>
<reference evidence="1" key="1">
    <citation type="submission" date="2006-10" db="EMBL/GenBank/DDBJ databases">
        <title>Complete sequence of Solibacter usitatus Ellin6076.</title>
        <authorList>
            <consortium name="US DOE Joint Genome Institute"/>
            <person name="Copeland A."/>
            <person name="Lucas S."/>
            <person name="Lapidus A."/>
            <person name="Barry K."/>
            <person name="Detter J.C."/>
            <person name="Glavina del Rio T."/>
            <person name="Hammon N."/>
            <person name="Israni S."/>
            <person name="Dalin E."/>
            <person name="Tice H."/>
            <person name="Pitluck S."/>
            <person name="Thompson L.S."/>
            <person name="Brettin T."/>
            <person name="Bruce D."/>
            <person name="Han C."/>
            <person name="Tapia R."/>
            <person name="Gilna P."/>
            <person name="Schmutz J."/>
            <person name="Larimer F."/>
            <person name="Land M."/>
            <person name="Hauser L."/>
            <person name="Kyrpides N."/>
            <person name="Mikhailova N."/>
            <person name="Janssen P.H."/>
            <person name="Kuske C.R."/>
            <person name="Richardson P."/>
        </authorList>
    </citation>
    <scope>NUCLEOTIDE SEQUENCE</scope>
    <source>
        <strain evidence="1">Ellin6076</strain>
    </source>
</reference>
<protein>
    <submittedName>
        <fullName evidence="1">Uncharacterized protein</fullName>
    </submittedName>
</protein>
<dbReference type="OrthoDB" id="111005at2"/>
<evidence type="ECO:0000313" key="1">
    <source>
        <dbReference type="EMBL" id="ABJ87700.1"/>
    </source>
</evidence>
<dbReference type="InParanoid" id="Q01RM0"/>
<dbReference type="Gene3D" id="1.25.40.10">
    <property type="entry name" value="Tetratricopeptide repeat domain"/>
    <property type="match status" value="1"/>
</dbReference>
<proteinExistence type="predicted"/>
<organism evidence="1">
    <name type="scientific">Solibacter usitatus (strain Ellin6076)</name>
    <dbReference type="NCBI Taxonomy" id="234267"/>
    <lineage>
        <taxon>Bacteria</taxon>
        <taxon>Pseudomonadati</taxon>
        <taxon>Acidobacteriota</taxon>
        <taxon>Terriglobia</taxon>
        <taxon>Bryobacterales</taxon>
        <taxon>Solibacteraceae</taxon>
        <taxon>Candidatus Solibacter</taxon>
    </lineage>
</organism>
<sequence length="88" mass="9970">MLSRLYLQAGEVEKATEQCRLALRDDPSDEVALYRLIRALQSSGRPDAADEVPALLKRFTALREEVRQRQALESKYRLVEGTPAGVRK</sequence>
<name>Q01RM0_SOLUE</name>